<dbReference type="InterPro" id="IPR038696">
    <property type="entry name" value="IalB_sf"/>
</dbReference>
<comment type="caution">
    <text evidence="2">The sequence shown here is derived from an EMBL/GenBank/DDBJ whole genome shotgun (WGS) entry which is preliminary data.</text>
</comment>
<keyword evidence="1" id="KW-0732">Signal</keyword>
<dbReference type="Proteomes" id="UP000680714">
    <property type="component" value="Unassembled WGS sequence"/>
</dbReference>
<gene>
    <name evidence="2" type="ORF">KEC16_08895</name>
</gene>
<dbReference type="EMBL" id="JAGTUF010000006">
    <property type="protein sequence ID" value="MBR9971831.1"/>
    <property type="molecule type" value="Genomic_DNA"/>
</dbReference>
<dbReference type="Pfam" id="PF06776">
    <property type="entry name" value="IalB"/>
    <property type="match status" value="1"/>
</dbReference>
<proteinExistence type="predicted"/>
<accession>A0ABS5IBM5</accession>
<sequence length="168" mass="17535">MLRRSILTLALLIVAVPATAADAPKRLGKTGAWEAYVYPEGGGKVCYMAAQADRVQGGDKGRVGTAIAITHRPRSPGEVSLIAGYGFKKDSEAEIQIGGMKHSFFTNGKSAWAKDTKADSSIIAAMVKGRDVTIRAVPVKGGAVTDNVSLAGFSDALEAIDKACGVKR</sequence>
<dbReference type="InterPro" id="IPR010642">
    <property type="entry name" value="Invasion_prot_B"/>
</dbReference>
<protein>
    <submittedName>
        <fullName evidence="2">Invasion associated locus B family protein</fullName>
    </submittedName>
</protein>
<dbReference type="RefSeq" id="WP_211547981.1">
    <property type="nucleotide sequence ID" value="NZ_JAGTUF010000006.1"/>
</dbReference>
<reference evidence="2 3" key="1">
    <citation type="submission" date="2021-04" db="EMBL/GenBank/DDBJ databases">
        <title>Magnetospirillum sulfuroxidans sp. nov., a facultative chemolithoautotrophic sulfur-oxidizing alphaproteobacterium isolated from freshwater sediment and proposals for Paramagetospirillum gen. nov., and Magnetospirillaceae fam. nov.</title>
        <authorList>
            <person name="Koziaeva V."/>
            <person name="Geelhoed J.S."/>
            <person name="Sorokin D.Y."/>
            <person name="Grouzdev D.S."/>
        </authorList>
    </citation>
    <scope>NUCLEOTIDE SEQUENCE [LARGE SCALE GENOMIC DNA]</scope>
    <source>
        <strain evidence="2 3">J10</strain>
    </source>
</reference>
<name>A0ABS5IBM5_9PROT</name>
<evidence type="ECO:0000313" key="3">
    <source>
        <dbReference type="Proteomes" id="UP000680714"/>
    </source>
</evidence>
<feature type="chain" id="PRO_5046111071" evidence="1">
    <location>
        <begin position="21"/>
        <end position="168"/>
    </location>
</feature>
<dbReference type="Gene3D" id="2.60.40.1880">
    <property type="entry name" value="Invasion associated locus B (IalB) protein"/>
    <property type="match status" value="1"/>
</dbReference>
<evidence type="ECO:0000313" key="2">
    <source>
        <dbReference type="EMBL" id="MBR9971831.1"/>
    </source>
</evidence>
<evidence type="ECO:0000256" key="1">
    <source>
        <dbReference type="SAM" id="SignalP"/>
    </source>
</evidence>
<organism evidence="2 3">
    <name type="scientific">Magnetospirillum sulfuroxidans</name>
    <dbReference type="NCBI Taxonomy" id="611300"/>
    <lineage>
        <taxon>Bacteria</taxon>
        <taxon>Pseudomonadati</taxon>
        <taxon>Pseudomonadota</taxon>
        <taxon>Alphaproteobacteria</taxon>
        <taxon>Rhodospirillales</taxon>
        <taxon>Rhodospirillaceae</taxon>
        <taxon>Magnetospirillum</taxon>
    </lineage>
</organism>
<keyword evidence="3" id="KW-1185">Reference proteome</keyword>
<feature type="signal peptide" evidence="1">
    <location>
        <begin position="1"/>
        <end position="20"/>
    </location>
</feature>